<dbReference type="InterPro" id="IPR016047">
    <property type="entry name" value="M23ase_b-sheet_dom"/>
</dbReference>
<reference evidence="3 4" key="1">
    <citation type="journal article" date="2019" name="Anaerobe">
        <title>Brachyspira catarrhinii sp. nov., an anaerobic intestinal spirochaete isolated from vervet monkeys may have been misidentified as Brachyspira aalborgi in previous studies.</title>
        <authorList>
            <person name="Phillips N.D."/>
            <person name="La T."/>
            <person name="Hampson D.J."/>
        </authorList>
    </citation>
    <scope>NUCLEOTIDE SEQUENCE [LARGE SCALE GENOMIC DNA]</scope>
    <source>
        <strain evidence="3 4">Z12</strain>
    </source>
</reference>
<dbReference type="Pfam" id="PF01551">
    <property type="entry name" value="Peptidase_M23"/>
    <property type="match status" value="1"/>
</dbReference>
<dbReference type="EMBL" id="SJDU01000001">
    <property type="protein sequence ID" value="TKZ36444.1"/>
    <property type="molecule type" value="Genomic_DNA"/>
</dbReference>
<evidence type="ECO:0000313" key="3">
    <source>
        <dbReference type="EMBL" id="TKZ36444.1"/>
    </source>
</evidence>
<keyword evidence="1" id="KW-0812">Transmembrane</keyword>
<keyword evidence="4" id="KW-1185">Reference proteome</keyword>
<dbReference type="Proteomes" id="UP000310168">
    <property type="component" value="Unassembled WGS sequence"/>
</dbReference>
<dbReference type="SUPFAM" id="SSF51261">
    <property type="entry name" value="Duplicated hybrid motif"/>
    <property type="match status" value="1"/>
</dbReference>
<accession>A0ABY2TUM8</accession>
<dbReference type="InterPro" id="IPR011055">
    <property type="entry name" value="Dup_hybrid_motif"/>
</dbReference>
<evidence type="ECO:0000259" key="2">
    <source>
        <dbReference type="Pfam" id="PF01551"/>
    </source>
</evidence>
<evidence type="ECO:0000313" key="4">
    <source>
        <dbReference type="Proteomes" id="UP000310168"/>
    </source>
</evidence>
<feature type="transmembrane region" description="Helical" evidence="1">
    <location>
        <begin position="56"/>
        <end position="79"/>
    </location>
</feature>
<organism evidence="3 4">
    <name type="scientific">Brachyspira catarrhinii</name>
    <dbReference type="NCBI Taxonomy" id="2528966"/>
    <lineage>
        <taxon>Bacteria</taxon>
        <taxon>Pseudomonadati</taxon>
        <taxon>Spirochaetota</taxon>
        <taxon>Spirochaetia</taxon>
        <taxon>Brachyspirales</taxon>
        <taxon>Brachyspiraceae</taxon>
        <taxon>Brachyspira</taxon>
    </lineage>
</organism>
<sequence>MYKTYKNKKKKRNRKYTNEEKSKFSERLEGLKNILSKRLYFMFVPHSKKKTITVSLSIFSIIILSVIICAALLAAFSYLTKNTVIANKVETLEGSYSNRLDEVDYFEDLFNSFVTNYDYRTNMIRLTRDAKESGNYGDYTDYTNMEFIDKAAIINARAEEFERVKNYLDELKANVNSKNNGLESIPSILPIDSRYAVISIPYQKNSLTSKGVGFETIAGTLVRSTAAGTVHSITYNNNEGFTIVIYHRLGIITTYRGLATSLVSENKDLKKGEIIGSAKTGILEYELTLATENANPLIFTSFN</sequence>
<comment type="caution">
    <text evidence="3">The sequence shown here is derived from an EMBL/GenBank/DDBJ whole genome shotgun (WGS) entry which is preliminary data.</text>
</comment>
<feature type="domain" description="M23ase beta-sheet core" evidence="2">
    <location>
        <begin position="209"/>
        <end position="279"/>
    </location>
</feature>
<evidence type="ECO:0000256" key="1">
    <source>
        <dbReference type="SAM" id="Phobius"/>
    </source>
</evidence>
<name>A0ABY2TUM8_9SPIR</name>
<protein>
    <submittedName>
        <fullName evidence="3">M23 family metallopeptidase</fullName>
    </submittedName>
</protein>
<proteinExistence type="predicted"/>
<dbReference type="RefSeq" id="WP_137997093.1">
    <property type="nucleotide sequence ID" value="NZ_SJDU01000001.1"/>
</dbReference>
<keyword evidence="1" id="KW-0472">Membrane</keyword>
<gene>
    <name evidence="3" type="ORF">EZH24_00050</name>
</gene>
<keyword evidence="1" id="KW-1133">Transmembrane helix</keyword>
<dbReference type="Gene3D" id="2.70.70.10">
    <property type="entry name" value="Glucose Permease (Domain IIA)"/>
    <property type="match status" value="1"/>
</dbReference>
<dbReference type="CDD" id="cd12797">
    <property type="entry name" value="M23_peptidase"/>
    <property type="match status" value="1"/>
</dbReference>